<feature type="transmembrane region" description="Helical" evidence="2">
    <location>
        <begin position="72"/>
        <end position="91"/>
    </location>
</feature>
<proteinExistence type="predicted"/>
<evidence type="ECO:0000313" key="4">
    <source>
        <dbReference type="Proteomes" id="UP001283341"/>
    </source>
</evidence>
<name>A0AAE0I0K4_9PEZI</name>
<comment type="caution">
    <text evidence="3">The sequence shown here is derived from an EMBL/GenBank/DDBJ whole genome shotgun (WGS) entry which is preliminary data.</text>
</comment>
<accession>A0AAE0I0K4</accession>
<dbReference type="Proteomes" id="UP001283341">
    <property type="component" value="Unassembled WGS sequence"/>
</dbReference>
<feature type="transmembrane region" description="Helical" evidence="2">
    <location>
        <begin position="46"/>
        <end position="66"/>
    </location>
</feature>
<protein>
    <submittedName>
        <fullName evidence="3">Uncharacterized protein</fullName>
    </submittedName>
</protein>
<feature type="region of interest" description="Disordered" evidence="1">
    <location>
        <begin position="219"/>
        <end position="238"/>
    </location>
</feature>
<keyword evidence="2" id="KW-0472">Membrane</keyword>
<sequence>MASKQISGGLNPEMVYRPLTPPSGNTYLRVDESDDPMFKFRTRLAWLVRCFMACLTFGTLLGYMIIGRIGTGQFAVGIFVELWFILIWHLVRLLPSSKSKLSQCLPKVSCQVGDCSCVINGDDGDDEPDHRTPRKTLSRVILAFGDLAFGVTLLAFAIVGAASWGSGWYYGPQRAPVTALSIILAIFMIVVSFLSFSKVYQTFTIEYVFYTDGTTSPIRLQSPEGEGPSRRDPVSIVA</sequence>
<dbReference type="EMBL" id="JAUEDM010000005">
    <property type="protein sequence ID" value="KAK3316285.1"/>
    <property type="molecule type" value="Genomic_DNA"/>
</dbReference>
<dbReference type="AlphaFoldDB" id="A0AAE0I0K4"/>
<reference evidence="3" key="1">
    <citation type="journal article" date="2023" name="Mol. Phylogenet. Evol.">
        <title>Genome-scale phylogeny and comparative genomics of the fungal order Sordariales.</title>
        <authorList>
            <person name="Hensen N."/>
            <person name="Bonometti L."/>
            <person name="Westerberg I."/>
            <person name="Brannstrom I.O."/>
            <person name="Guillou S."/>
            <person name="Cros-Aarteil S."/>
            <person name="Calhoun S."/>
            <person name="Haridas S."/>
            <person name="Kuo A."/>
            <person name="Mondo S."/>
            <person name="Pangilinan J."/>
            <person name="Riley R."/>
            <person name="LaButti K."/>
            <person name="Andreopoulos B."/>
            <person name="Lipzen A."/>
            <person name="Chen C."/>
            <person name="Yan M."/>
            <person name="Daum C."/>
            <person name="Ng V."/>
            <person name="Clum A."/>
            <person name="Steindorff A."/>
            <person name="Ohm R.A."/>
            <person name="Martin F."/>
            <person name="Silar P."/>
            <person name="Natvig D.O."/>
            <person name="Lalanne C."/>
            <person name="Gautier V."/>
            <person name="Ament-Velasquez S.L."/>
            <person name="Kruys A."/>
            <person name="Hutchinson M.I."/>
            <person name="Powell A.J."/>
            <person name="Barry K."/>
            <person name="Miller A.N."/>
            <person name="Grigoriev I.V."/>
            <person name="Debuchy R."/>
            <person name="Gladieux P."/>
            <person name="Hiltunen Thoren M."/>
            <person name="Johannesson H."/>
        </authorList>
    </citation>
    <scope>NUCLEOTIDE SEQUENCE</scope>
    <source>
        <strain evidence="3">CBS 118394</strain>
    </source>
</reference>
<reference evidence="3" key="2">
    <citation type="submission" date="2023-06" db="EMBL/GenBank/DDBJ databases">
        <authorList>
            <consortium name="Lawrence Berkeley National Laboratory"/>
            <person name="Haridas S."/>
            <person name="Hensen N."/>
            <person name="Bonometti L."/>
            <person name="Westerberg I."/>
            <person name="Brannstrom I.O."/>
            <person name="Guillou S."/>
            <person name="Cros-Aarteil S."/>
            <person name="Calhoun S."/>
            <person name="Kuo A."/>
            <person name="Mondo S."/>
            <person name="Pangilinan J."/>
            <person name="Riley R."/>
            <person name="Labutti K."/>
            <person name="Andreopoulos B."/>
            <person name="Lipzen A."/>
            <person name="Chen C."/>
            <person name="Yanf M."/>
            <person name="Daum C."/>
            <person name="Ng V."/>
            <person name="Clum A."/>
            <person name="Steindorff A."/>
            <person name="Ohm R."/>
            <person name="Martin F."/>
            <person name="Silar P."/>
            <person name="Natvig D."/>
            <person name="Lalanne C."/>
            <person name="Gautier V."/>
            <person name="Ament-Velasquez S.L."/>
            <person name="Kruys A."/>
            <person name="Hutchinson M.I."/>
            <person name="Powell A.J."/>
            <person name="Barry K."/>
            <person name="Miller A.N."/>
            <person name="Grigoriev I.V."/>
            <person name="Debuchy R."/>
            <person name="Gladieux P."/>
            <person name="Thoren M.H."/>
            <person name="Johannesson H."/>
        </authorList>
    </citation>
    <scope>NUCLEOTIDE SEQUENCE</scope>
    <source>
        <strain evidence="3">CBS 118394</strain>
    </source>
</reference>
<organism evidence="3 4">
    <name type="scientific">Apodospora peruviana</name>
    <dbReference type="NCBI Taxonomy" id="516989"/>
    <lineage>
        <taxon>Eukaryota</taxon>
        <taxon>Fungi</taxon>
        <taxon>Dikarya</taxon>
        <taxon>Ascomycota</taxon>
        <taxon>Pezizomycotina</taxon>
        <taxon>Sordariomycetes</taxon>
        <taxon>Sordariomycetidae</taxon>
        <taxon>Sordariales</taxon>
        <taxon>Lasiosphaeriaceae</taxon>
        <taxon>Apodospora</taxon>
    </lineage>
</organism>
<feature type="transmembrane region" description="Helical" evidence="2">
    <location>
        <begin position="140"/>
        <end position="165"/>
    </location>
</feature>
<keyword evidence="2" id="KW-0812">Transmembrane</keyword>
<evidence type="ECO:0000256" key="2">
    <source>
        <dbReference type="SAM" id="Phobius"/>
    </source>
</evidence>
<feature type="transmembrane region" description="Helical" evidence="2">
    <location>
        <begin position="177"/>
        <end position="196"/>
    </location>
</feature>
<keyword evidence="2" id="KW-1133">Transmembrane helix</keyword>
<feature type="compositionally biased region" description="Basic and acidic residues" evidence="1">
    <location>
        <begin position="227"/>
        <end position="238"/>
    </location>
</feature>
<evidence type="ECO:0000256" key="1">
    <source>
        <dbReference type="SAM" id="MobiDB-lite"/>
    </source>
</evidence>
<evidence type="ECO:0000313" key="3">
    <source>
        <dbReference type="EMBL" id="KAK3316285.1"/>
    </source>
</evidence>
<gene>
    <name evidence="3" type="ORF">B0H66DRAFT_560890</name>
</gene>
<keyword evidence="4" id="KW-1185">Reference proteome</keyword>